<evidence type="ECO:0000313" key="4">
    <source>
        <dbReference type="EMBL" id="KAL2069399.1"/>
    </source>
</evidence>
<keyword evidence="1" id="KW-0539">Nucleus</keyword>
<dbReference type="Pfam" id="PF06985">
    <property type="entry name" value="HET"/>
    <property type="match status" value="1"/>
</dbReference>
<gene>
    <name evidence="4" type="ORF">VTL71DRAFT_14078</name>
</gene>
<feature type="compositionally biased region" description="Basic and acidic residues" evidence="2">
    <location>
        <begin position="968"/>
        <end position="979"/>
    </location>
</feature>
<evidence type="ECO:0000313" key="5">
    <source>
        <dbReference type="Proteomes" id="UP001595075"/>
    </source>
</evidence>
<sequence length="1195" mass="133268">MPAHQGPEHGESHMEVDSGPVPATMLAVSAENVSHNARDTMTESNHKEMLAHDEVSTVMADVPRPKRKRRLFTLEEKVSVAERRKRGACAPCRARKVKCKHNETSPLVTTETASSQSLDGPHEPLQKHFPLISSANLTTFDSSRQNTTITSRPNPDSVAPRTLIEEHAKGTQLQRDRTRNMNDQLRLHQSTHVSRSISQLQGTAGTAGKVLSTALPKTEVSRYTSVHVLMLRWEATNDLELVREMNELADVFKDYGFQVLTYVIPTERSHLSLNNEVSKFVEIGGDMSDALKIVYYSGSSMITDDRQSLLISQVDDRQIQRPSIVRWSGIQMTLDEARSDVLLLLDTSCWSPTASAAWDTGNSVTEVICASSFSGPPHIAPILSFTTCLIKELKFRNKYEPLPVGELHSLIFVRMQSSAKDEESRNNSRSHPPIHFVLRASPQLPRNIMLWRMVPNGADDHLPHHVASLQTRDAPQTVMRCMDEPYVYSPLQADEDFRILIVQPGNRADATQGRVKDDPVVCSLVPSSLFSTQAGPWKPLLKYRALSYFWGEDPPIYPITIIGAQPENGPPQFHNILTKTLWIRANLHAALVALRSPKVPVNLWVDALCINQLDIVEKSAQVSKMARILSEASNLSIWLGDGETETVNPDRTKQTFNFIREIASLERLDRLVAEPEFAEKWLSFIGLMRNRWFSRRWILQELALAKQATVHNGQQVIQWSDFADAVALFVAKRDEIEKMLMLHGEGSSRSKDQLTCLAEVPASILVEVTNNIFRKSADGVLQERLLSLETLVTSLLTFEVANARDTVYALLSIAHDTPYSVTETAAEAKRSLTLGYNAPIGDPRIMPDYKKSLAEVASDFVDYCVETSGSLDIICRHWAPVPKHTKKPSSTFNATPMMPTWASSIDKSAYSASYEALQGRRNGESFVGLPSKQNRTNYSASGNLKPSYKIKQHVRSASTTLNTSGSENTEHSNYIRESSENSIDQTEQSDPSIQISLTNICLFARGICLDTIGKVSPRVVHGMIMQEAFAMGGYDDRSELKKIPDDLWRTLVADRGPNGTNAPSWYCRALEHCLSHATPNGDLSTSALIESPLTPTTMISFLKRVQAVVWNRKFLLSKGGAAEVEEEQLFGLAPSDAQEGDLICILFGCSVPVILRQMKSEAECYYYLIGESFIYGMMDGEALDRGFPEVEFEIR</sequence>
<organism evidence="4 5">
    <name type="scientific">Oculimacula yallundae</name>
    <dbReference type="NCBI Taxonomy" id="86028"/>
    <lineage>
        <taxon>Eukaryota</taxon>
        <taxon>Fungi</taxon>
        <taxon>Dikarya</taxon>
        <taxon>Ascomycota</taxon>
        <taxon>Pezizomycotina</taxon>
        <taxon>Leotiomycetes</taxon>
        <taxon>Helotiales</taxon>
        <taxon>Ploettnerulaceae</taxon>
        <taxon>Oculimacula</taxon>
    </lineage>
</organism>
<dbReference type="Pfam" id="PF26639">
    <property type="entry name" value="Het-6_barrel"/>
    <property type="match status" value="1"/>
</dbReference>
<dbReference type="CDD" id="cd00067">
    <property type="entry name" value="GAL4"/>
    <property type="match status" value="1"/>
</dbReference>
<dbReference type="PANTHER" id="PTHR24148:SF64">
    <property type="entry name" value="HETEROKARYON INCOMPATIBILITY DOMAIN-CONTAINING PROTEIN"/>
    <property type="match status" value="1"/>
</dbReference>
<reference evidence="4 5" key="1">
    <citation type="journal article" date="2024" name="Commun. Biol.">
        <title>Comparative genomic analysis of thermophilic fungi reveals convergent evolutionary adaptations and gene losses.</title>
        <authorList>
            <person name="Steindorff A.S."/>
            <person name="Aguilar-Pontes M.V."/>
            <person name="Robinson A.J."/>
            <person name="Andreopoulos B."/>
            <person name="LaButti K."/>
            <person name="Kuo A."/>
            <person name="Mondo S."/>
            <person name="Riley R."/>
            <person name="Otillar R."/>
            <person name="Haridas S."/>
            <person name="Lipzen A."/>
            <person name="Grimwood J."/>
            <person name="Schmutz J."/>
            <person name="Clum A."/>
            <person name="Reid I.D."/>
            <person name="Moisan M.C."/>
            <person name="Butler G."/>
            <person name="Nguyen T.T.M."/>
            <person name="Dewar K."/>
            <person name="Conant G."/>
            <person name="Drula E."/>
            <person name="Henrissat B."/>
            <person name="Hansel C."/>
            <person name="Singer S."/>
            <person name="Hutchinson M.I."/>
            <person name="de Vries R.P."/>
            <person name="Natvig D.O."/>
            <person name="Powell A.J."/>
            <person name="Tsang A."/>
            <person name="Grigoriev I.V."/>
        </authorList>
    </citation>
    <scope>NUCLEOTIDE SEQUENCE [LARGE SCALE GENOMIC DNA]</scope>
    <source>
        <strain evidence="4 5">CBS 494.80</strain>
    </source>
</reference>
<dbReference type="PANTHER" id="PTHR24148">
    <property type="entry name" value="ANKYRIN REPEAT DOMAIN-CONTAINING PROTEIN 39 HOMOLOG-RELATED"/>
    <property type="match status" value="1"/>
</dbReference>
<keyword evidence="5" id="KW-1185">Reference proteome</keyword>
<feature type="compositionally biased region" description="Polar residues" evidence="2">
    <location>
        <begin position="980"/>
        <end position="989"/>
    </location>
</feature>
<evidence type="ECO:0000256" key="1">
    <source>
        <dbReference type="ARBA" id="ARBA00023242"/>
    </source>
</evidence>
<feature type="domain" description="Heterokaryon incompatibility" evidence="3">
    <location>
        <begin position="543"/>
        <end position="701"/>
    </location>
</feature>
<dbReference type="InterPro" id="IPR052895">
    <property type="entry name" value="HetReg/Transcr_Mod"/>
</dbReference>
<evidence type="ECO:0000259" key="3">
    <source>
        <dbReference type="Pfam" id="PF06985"/>
    </source>
</evidence>
<accession>A0ABR4CHF7</accession>
<name>A0ABR4CHF7_9HELO</name>
<dbReference type="EMBL" id="JAZHXI010000007">
    <property type="protein sequence ID" value="KAL2069399.1"/>
    <property type="molecule type" value="Genomic_DNA"/>
</dbReference>
<comment type="caution">
    <text evidence="4">The sequence shown here is derived from an EMBL/GenBank/DDBJ whole genome shotgun (WGS) entry which is preliminary data.</text>
</comment>
<dbReference type="InterPro" id="IPR010730">
    <property type="entry name" value="HET"/>
</dbReference>
<protein>
    <recommendedName>
        <fullName evidence="3">Heterokaryon incompatibility domain-containing protein</fullName>
    </recommendedName>
</protein>
<feature type="region of interest" description="Disordered" evidence="2">
    <location>
        <begin position="955"/>
        <end position="989"/>
    </location>
</feature>
<feature type="compositionally biased region" description="Polar residues" evidence="2">
    <location>
        <begin position="955"/>
        <end position="967"/>
    </location>
</feature>
<dbReference type="InterPro" id="IPR001138">
    <property type="entry name" value="Zn2Cys6_DnaBD"/>
</dbReference>
<proteinExistence type="predicted"/>
<dbReference type="Proteomes" id="UP001595075">
    <property type="component" value="Unassembled WGS sequence"/>
</dbReference>
<evidence type="ECO:0000256" key="2">
    <source>
        <dbReference type="SAM" id="MobiDB-lite"/>
    </source>
</evidence>